<protein>
    <recommendedName>
        <fullName evidence="5">DUF4349 domain-containing protein</fullName>
    </recommendedName>
</protein>
<organism evidence="6 7">
    <name type="scientific">Micromonospora lutea</name>
    <dbReference type="NCBI Taxonomy" id="419825"/>
    <lineage>
        <taxon>Bacteria</taxon>
        <taxon>Bacillati</taxon>
        <taxon>Actinomycetota</taxon>
        <taxon>Actinomycetes</taxon>
        <taxon>Micromonosporales</taxon>
        <taxon>Micromonosporaceae</taxon>
        <taxon>Micromonospora</taxon>
    </lineage>
</organism>
<feature type="region of interest" description="Disordered" evidence="2">
    <location>
        <begin position="299"/>
        <end position="326"/>
    </location>
</feature>
<reference evidence="6 7" key="1">
    <citation type="submission" date="2021-01" db="EMBL/GenBank/DDBJ databases">
        <title>Whole genome shotgun sequence of Verrucosispora lutea NBRC 106530.</title>
        <authorList>
            <person name="Komaki H."/>
            <person name="Tamura T."/>
        </authorList>
    </citation>
    <scope>NUCLEOTIDE SEQUENCE [LARGE SCALE GENOMIC DNA]</scope>
    <source>
        <strain evidence="6 7">NBRC 106530</strain>
    </source>
</reference>
<feature type="domain" description="DUF4349" evidence="5">
    <location>
        <begin position="77"/>
        <end position="285"/>
    </location>
</feature>
<keyword evidence="4" id="KW-0732">Signal</keyword>
<feature type="region of interest" description="Disordered" evidence="2">
    <location>
        <begin position="32"/>
        <end position="69"/>
    </location>
</feature>
<sequence>MEMGRVRRHGTTAVAALAALLILAGCGSGGSDGGSADTAAEAPAMAPEGGNARADAQQGGDAQGGTGAAADTRVDQRAIIYTGSIRVQVDDVDLAARDAAAAATRAGGFVGGDQRRSSDADAVADLELRVPAQRFYAVVEELAGLGRQERREIGTQDVTEETIDLDARIASQRARVESARRLLAQADSISDLVSIENELARREADLASLEAKKRRLADLTALSTITVTLVGPGVTIADEENQIGFLVGLKGGWKVFLASMTVLLTVLGAILPWLLVFGVPAGALWWLVRRRRRNRPTVPALTTPVGAPPPPGVSVPPPVPGARSAP</sequence>
<gene>
    <name evidence="6" type="ORF">Vlu01_01720</name>
</gene>
<comment type="caution">
    <text evidence="6">The sequence shown here is derived from an EMBL/GenBank/DDBJ whole genome shotgun (WGS) entry which is preliminary data.</text>
</comment>
<proteinExistence type="predicted"/>
<dbReference type="Pfam" id="PF14257">
    <property type="entry name" value="DUF4349"/>
    <property type="match status" value="1"/>
</dbReference>
<accession>A0ABQ4IPC5</accession>
<evidence type="ECO:0000256" key="2">
    <source>
        <dbReference type="SAM" id="MobiDB-lite"/>
    </source>
</evidence>
<evidence type="ECO:0000313" key="7">
    <source>
        <dbReference type="Proteomes" id="UP000643165"/>
    </source>
</evidence>
<feature type="coiled-coil region" evidence="1">
    <location>
        <begin position="192"/>
        <end position="219"/>
    </location>
</feature>
<evidence type="ECO:0000256" key="4">
    <source>
        <dbReference type="SAM" id="SignalP"/>
    </source>
</evidence>
<evidence type="ECO:0000313" key="6">
    <source>
        <dbReference type="EMBL" id="GIJ19548.1"/>
    </source>
</evidence>
<name>A0ABQ4IPC5_9ACTN</name>
<feature type="compositionally biased region" description="Pro residues" evidence="2">
    <location>
        <begin position="306"/>
        <end position="320"/>
    </location>
</feature>
<dbReference type="PROSITE" id="PS51257">
    <property type="entry name" value="PROKAR_LIPOPROTEIN"/>
    <property type="match status" value="1"/>
</dbReference>
<keyword evidence="1" id="KW-0175">Coiled coil</keyword>
<dbReference type="InterPro" id="IPR025645">
    <property type="entry name" value="DUF4349"/>
</dbReference>
<feature type="chain" id="PRO_5046418039" description="DUF4349 domain-containing protein" evidence="4">
    <location>
        <begin position="31"/>
        <end position="326"/>
    </location>
</feature>
<evidence type="ECO:0000259" key="5">
    <source>
        <dbReference type="Pfam" id="PF14257"/>
    </source>
</evidence>
<evidence type="ECO:0000256" key="3">
    <source>
        <dbReference type="SAM" id="Phobius"/>
    </source>
</evidence>
<feature type="signal peptide" evidence="4">
    <location>
        <begin position="1"/>
        <end position="30"/>
    </location>
</feature>
<keyword evidence="3" id="KW-0812">Transmembrane</keyword>
<keyword evidence="7" id="KW-1185">Reference proteome</keyword>
<evidence type="ECO:0000256" key="1">
    <source>
        <dbReference type="SAM" id="Coils"/>
    </source>
</evidence>
<keyword evidence="3" id="KW-1133">Transmembrane helix</keyword>
<dbReference type="Proteomes" id="UP000643165">
    <property type="component" value="Unassembled WGS sequence"/>
</dbReference>
<dbReference type="RefSeq" id="WP_203991037.1">
    <property type="nucleotide sequence ID" value="NZ_BOPB01000001.1"/>
</dbReference>
<dbReference type="EMBL" id="BOPB01000001">
    <property type="protein sequence ID" value="GIJ19548.1"/>
    <property type="molecule type" value="Genomic_DNA"/>
</dbReference>
<feature type="transmembrane region" description="Helical" evidence="3">
    <location>
        <begin position="255"/>
        <end position="288"/>
    </location>
</feature>
<feature type="compositionally biased region" description="Low complexity" evidence="2">
    <location>
        <begin position="34"/>
        <end position="60"/>
    </location>
</feature>
<keyword evidence="3" id="KW-0472">Membrane</keyword>